<name>A0A4C1TAX9_EUMVA</name>
<organism evidence="8 9">
    <name type="scientific">Eumeta variegata</name>
    <name type="common">Bagworm moth</name>
    <name type="synonym">Eumeta japonica</name>
    <dbReference type="NCBI Taxonomy" id="151549"/>
    <lineage>
        <taxon>Eukaryota</taxon>
        <taxon>Metazoa</taxon>
        <taxon>Ecdysozoa</taxon>
        <taxon>Arthropoda</taxon>
        <taxon>Hexapoda</taxon>
        <taxon>Insecta</taxon>
        <taxon>Pterygota</taxon>
        <taxon>Neoptera</taxon>
        <taxon>Endopterygota</taxon>
        <taxon>Lepidoptera</taxon>
        <taxon>Glossata</taxon>
        <taxon>Ditrysia</taxon>
        <taxon>Tineoidea</taxon>
        <taxon>Psychidae</taxon>
        <taxon>Oiketicinae</taxon>
        <taxon>Eumeta</taxon>
    </lineage>
</organism>
<dbReference type="GO" id="GO:0004252">
    <property type="term" value="F:serine-type endopeptidase activity"/>
    <property type="evidence" value="ECO:0007669"/>
    <property type="project" value="InterPro"/>
</dbReference>
<dbReference type="Gene3D" id="2.40.10.10">
    <property type="entry name" value="Trypsin-like serine proteases"/>
    <property type="match status" value="1"/>
</dbReference>
<evidence type="ECO:0000256" key="1">
    <source>
        <dbReference type="ARBA" id="ARBA00022729"/>
    </source>
</evidence>
<feature type="region of interest" description="Disordered" evidence="5">
    <location>
        <begin position="1"/>
        <end position="23"/>
    </location>
</feature>
<dbReference type="STRING" id="151549.A0A4C1TAX9"/>
<evidence type="ECO:0000259" key="6">
    <source>
        <dbReference type="PROSITE" id="PS50240"/>
    </source>
</evidence>
<feature type="domain" description="Peptidase S1" evidence="6">
    <location>
        <begin position="341"/>
        <end position="620"/>
    </location>
</feature>
<keyword evidence="9" id="KW-1185">Reference proteome</keyword>
<dbReference type="AlphaFoldDB" id="A0A4C1TAX9"/>
<dbReference type="OrthoDB" id="6348928at2759"/>
<accession>A0A4C1TAX9</accession>
<dbReference type="CDD" id="cd00190">
    <property type="entry name" value="Tryp_SPc"/>
    <property type="match status" value="1"/>
</dbReference>
<dbReference type="EMBL" id="BGZK01000047">
    <property type="protein sequence ID" value="GBP11663.1"/>
    <property type="molecule type" value="Genomic_DNA"/>
</dbReference>
<keyword evidence="1" id="KW-0732">Signal</keyword>
<dbReference type="GO" id="GO:0006508">
    <property type="term" value="P:proteolysis"/>
    <property type="evidence" value="ECO:0007669"/>
    <property type="project" value="InterPro"/>
</dbReference>
<evidence type="ECO:0000256" key="2">
    <source>
        <dbReference type="ARBA" id="ARBA00023157"/>
    </source>
</evidence>
<dbReference type="FunFam" id="2.40.10.10:FF:000028">
    <property type="entry name" value="Serine protease easter"/>
    <property type="match status" value="1"/>
</dbReference>
<protein>
    <submittedName>
        <fullName evidence="8">Proclotting enzyme</fullName>
    </submittedName>
</protein>
<dbReference type="Proteomes" id="UP000299102">
    <property type="component" value="Unassembled WGS sequence"/>
</dbReference>
<comment type="similarity">
    <text evidence="4">Belongs to the peptidase S1 family. CLIP subfamily.</text>
</comment>
<proteinExistence type="inferred from homology"/>
<dbReference type="InterPro" id="IPR009003">
    <property type="entry name" value="Peptidase_S1_PA"/>
</dbReference>
<evidence type="ECO:0000313" key="9">
    <source>
        <dbReference type="Proteomes" id="UP000299102"/>
    </source>
</evidence>
<evidence type="ECO:0000256" key="3">
    <source>
        <dbReference type="ARBA" id="ARBA00023180"/>
    </source>
</evidence>
<dbReference type="InterPro" id="IPR001254">
    <property type="entry name" value="Trypsin_dom"/>
</dbReference>
<feature type="compositionally biased region" description="Low complexity" evidence="5">
    <location>
        <begin position="268"/>
        <end position="302"/>
    </location>
</feature>
<dbReference type="PRINTS" id="PR00722">
    <property type="entry name" value="CHYMOTRYPSIN"/>
</dbReference>
<evidence type="ECO:0000259" key="7">
    <source>
        <dbReference type="PROSITE" id="PS51888"/>
    </source>
</evidence>
<dbReference type="PROSITE" id="PS51888">
    <property type="entry name" value="CLIP"/>
    <property type="match status" value="1"/>
</dbReference>
<dbReference type="InterPro" id="IPR018114">
    <property type="entry name" value="TRYPSIN_HIS"/>
</dbReference>
<dbReference type="InterPro" id="IPR022700">
    <property type="entry name" value="CLIP"/>
</dbReference>
<keyword evidence="2" id="KW-1015">Disulfide bond</keyword>
<dbReference type="PANTHER" id="PTHR24258:SF116">
    <property type="entry name" value="FI16631P1-RELATED"/>
    <property type="match status" value="1"/>
</dbReference>
<dbReference type="Pfam" id="PF00089">
    <property type="entry name" value="Trypsin"/>
    <property type="match status" value="1"/>
</dbReference>
<keyword evidence="3" id="KW-0325">Glycoprotein</keyword>
<dbReference type="SMART" id="SM00680">
    <property type="entry name" value="CLIP"/>
    <property type="match status" value="1"/>
</dbReference>
<evidence type="ECO:0000256" key="4">
    <source>
        <dbReference type="ARBA" id="ARBA00024195"/>
    </source>
</evidence>
<sequence length="620" mass="66434">MLTSAGLPGHARGQFAPRPPPPPDRFVGFLQRTSAGPASFPPPAPLLRRTALWHEAPSQPFGAALRHRRYPSESPIATDPRLLSEDAFSRISETLGAINTVGHYLVDVVNDNDRDEADPTRRRLPGALYTLSKTVLGPNVTDAIAPLVRRALPNVLPEAPIDKIATTELLAAPPDASACTTPEGHRGFCDDLKNCPQLLLNLVSLRESLCFKKHLVPGVCCPTELAAGAVNAALGPPTHLAPVPPRPPAAAPPSSVLVLTTAKPRPHTAVTKPRPHTTTTSTTTATSTTVTATTSTTVLPPTTGRPLSTAFLTVPPPIIANFSNIVDISECGQREDEGGRIVGGTEARAGAWPWMAAIYLHGSARREFWCGGSLVSARHVLTAAHCTRDSKQRPFPARQFSVRLGDVDLARDDEPSRPVTVRVTAVRAHDRFSRAGFYNDIAVLVLAESVQKSKYVIPICLPEGALARELWEGALATVVGWGTTRYGGSESSAQLEARLPVWRNDDCDRAYFQPITESFLCAGYARGGTDACQSVIVQTDGRERPYVPVVKGGLLYTPPLTQENVLVPGLGKPNPIKCSLMRTRAQASAVASLKANSCVHLVAVSSTNRIQCSSWFVSDR</sequence>
<dbReference type="SMART" id="SM00020">
    <property type="entry name" value="Tryp_SPc"/>
    <property type="match status" value="1"/>
</dbReference>
<dbReference type="PROSITE" id="PS00134">
    <property type="entry name" value="TRYPSIN_HIS"/>
    <property type="match status" value="1"/>
</dbReference>
<comment type="caution">
    <text evidence="8">The sequence shown here is derived from an EMBL/GenBank/DDBJ whole genome shotgun (WGS) entry which is preliminary data.</text>
</comment>
<dbReference type="PANTHER" id="PTHR24258">
    <property type="entry name" value="SERINE PROTEASE-RELATED"/>
    <property type="match status" value="1"/>
</dbReference>
<gene>
    <name evidence="8" type="ORF">EVAR_77786_1</name>
</gene>
<reference evidence="8 9" key="1">
    <citation type="journal article" date="2019" name="Commun. Biol.">
        <title>The bagworm genome reveals a unique fibroin gene that provides high tensile strength.</title>
        <authorList>
            <person name="Kono N."/>
            <person name="Nakamura H."/>
            <person name="Ohtoshi R."/>
            <person name="Tomita M."/>
            <person name="Numata K."/>
            <person name="Arakawa K."/>
        </authorList>
    </citation>
    <scope>NUCLEOTIDE SEQUENCE [LARGE SCALE GENOMIC DNA]</scope>
</reference>
<dbReference type="InterPro" id="IPR043504">
    <property type="entry name" value="Peptidase_S1_PA_chymotrypsin"/>
</dbReference>
<feature type="region of interest" description="Disordered" evidence="5">
    <location>
        <begin position="265"/>
        <end position="302"/>
    </location>
</feature>
<evidence type="ECO:0000256" key="5">
    <source>
        <dbReference type="SAM" id="MobiDB-lite"/>
    </source>
</evidence>
<dbReference type="SUPFAM" id="SSF50494">
    <property type="entry name" value="Trypsin-like serine proteases"/>
    <property type="match status" value="1"/>
</dbReference>
<dbReference type="InterPro" id="IPR001314">
    <property type="entry name" value="Peptidase_S1A"/>
</dbReference>
<evidence type="ECO:0000313" key="8">
    <source>
        <dbReference type="EMBL" id="GBP11663.1"/>
    </source>
</evidence>
<dbReference type="PROSITE" id="PS50240">
    <property type="entry name" value="TRYPSIN_DOM"/>
    <property type="match status" value="1"/>
</dbReference>
<feature type="domain" description="Clip" evidence="7">
    <location>
        <begin position="178"/>
        <end position="221"/>
    </location>
</feature>